<name>A0A166M3E4_9AGAM</name>
<dbReference type="STRING" id="436010.A0A166M3E4"/>
<reference evidence="13" key="1">
    <citation type="journal article" date="2016" name="Mol. Biol. Evol.">
        <title>Comparative Genomics of Early-Diverging Mushroom-Forming Fungi Provides Insights into the Origins of Lignocellulose Decay Capabilities.</title>
        <authorList>
            <person name="Nagy L.G."/>
            <person name="Riley R."/>
            <person name="Tritt A."/>
            <person name="Adam C."/>
            <person name="Daum C."/>
            <person name="Floudas D."/>
            <person name="Sun H."/>
            <person name="Yadav J.S."/>
            <person name="Pangilinan J."/>
            <person name="Larsson K.H."/>
            <person name="Matsuura K."/>
            <person name="Barry K."/>
            <person name="Labutti K."/>
            <person name="Kuo R."/>
            <person name="Ohm R.A."/>
            <person name="Bhattacharya S.S."/>
            <person name="Shirouzu T."/>
            <person name="Yoshinaga Y."/>
            <person name="Martin F.M."/>
            <person name="Grigoriev I.V."/>
            <person name="Hibbett D.S."/>
        </authorList>
    </citation>
    <scope>NUCLEOTIDE SEQUENCE [LARGE SCALE GENOMIC DNA]</scope>
    <source>
        <strain evidence="13">CBS 109695</strain>
    </source>
</reference>
<evidence type="ECO:0000256" key="4">
    <source>
        <dbReference type="ARBA" id="ARBA00022723"/>
    </source>
</evidence>
<dbReference type="GO" id="GO:0007064">
    <property type="term" value="P:mitotic sister chromatid cohesion"/>
    <property type="evidence" value="ECO:0007669"/>
    <property type="project" value="TreeGrafter"/>
</dbReference>
<feature type="domain" description="N-acetyltransferase ESCO acetyl-transferase" evidence="12">
    <location>
        <begin position="269"/>
        <end position="329"/>
    </location>
</feature>
<dbReference type="GO" id="GO:0061733">
    <property type="term" value="F:protein-lysine-acetyltransferase activity"/>
    <property type="evidence" value="ECO:0007669"/>
    <property type="project" value="TreeGrafter"/>
</dbReference>
<dbReference type="GO" id="GO:0000785">
    <property type="term" value="C:chromatin"/>
    <property type="evidence" value="ECO:0007669"/>
    <property type="project" value="TreeGrafter"/>
</dbReference>
<evidence type="ECO:0000256" key="3">
    <source>
        <dbReference type="ARBA" id="ARBA00022679"/>
    </source>
</evidence>
<keyword evidence="7" id="KW-0539">Nucleus</keyword>
<comment type="subcellular location">
    <subcellularLocation>
        <location evidence="1">Nucleus</location>
    </subcellularLocation>
</comment>
<dbReference type="AlphaFoldDB" id="A0A166M3E4"/>
<evidence type="ECO:0000256" key="10">
    <source>
        <dbReference type="SAM" id="MobiDB-lite"/>
    </source>
</evidence>
<evidence type="ECO:0000313" key="13">
    <source>
        <dbReference type="EMBL" id="KZP23596.1"/>
    </source>
</evidence>
<feature type="region of interest" description="Disordered" evidence="10">
    <location>
        <begin position="1"/>
        <end position="78"/>
    </location>
</feature>
<sequence>MSSKVTKTYGSRSRVTAPSSPSSGLSSSPAKSPAKRNLKRTFGESFGASDAPAIKKRAKPLISSTKSKSKPKPLEPTKQKTLTQLHFCVDTSILRTCALCDLSYTKGAPDDEALHKAHCARVLKGMEWGREEERDKEKVAVEEITTGVKLGNGKKGRIVCFRADAGGKIGHKLTVLLETINLTLSSPPLTAEVLQASKAYLMLVPILTGSSHREKIVGCVIAQRISTAMAIADLSTESALPTSSPRRDLIPVDASSSLFCHPAPLPTPLGIPRLFVPSTHRRQGIASHLLTAAANTFIHGCPLDPAKGEVAFTQPTGAGGSVMKAWGGGGVRIYEE</sequence>
<evidence type="ECO:0000256" key="9">
    <source>
        <dbReference type="ARBA" id="ARBA00023315"/>
    </source>
</evidence>
<feature type="domain" description="N-acetyltransferase ESCO zinc-finger" evidence="11">
    <location>
        <begin position="84"/>
        <end position="121"/>
    </location>
</feature>
<dbReference type="EMBL" id="KV417531">
    <property type="protein sequence ID" value="KZP23596.1"/>
    <property type="molecule type" value="Genomic_DNA"/>
</dbReference>
<dbReference type="GO" id="GO:0005634">
    <property type="term" value="C:nucleus"/>
    <property type="evidence" value="ECO:0007669"/>
    <property type="project" value="UniProtKB-SubCell"/>
</dbReference>
<dbReference type="Pfam" id="PF13878">
    <property type="entry name" value="zf-C2H2_3"/>
    <property type="match status" value="1"/>
</dbReference>
<organism evidence="13">
    <name type="scientific">Athelia psychrophila</name>
    <dbReference type="NCBI Taxonomy" id="1759441"/>
    <lineage>
        <taxon>Eukaryota</taxon>
        <taxon>Fungi</taxon>
        <taxon>Dikarya</taxon>
        <taxon>Basidiomycota</taxon>
        <taxon>Agaricomycotina</taxon>
        <taxon>Agaricomycetes</taxon>
        <taxon>Agaricomycetidae</taxon>
        <taxon>Atheliales</taxon>
        <taxon>Atheliaceae</taxon>
        <taxon>Athelia</taxon>
    </lineage>
</organism>
<dbReference type="InterPro" id="IPR028005">
    <property type="entry name" value="AcTrfase_ESCO_Znf_dom"/>
</dbReference>
<proteinExistence type="inferred from homology"/>
<evidence type="ECO:0000259" key="12">
    <source>
        <dbReference type="Pfam" id="PF13880"/>
    </source>
</evidence>
<dbReference type="InterPro" id="IPR028009">
    <property type="entry name" value="ESCO_Acetyltransf_dom"/>
</dbReference>
<evidence type="ECO:0000256" key="6">
    <source>
        <dbReference type="ARBA" id="ARBA00022833"/>
    </source>
</evidence>
<keyword evidence="6" id="KW-0862">Zinc</keyword>
<evidence type="ECO:0000256" key="8">
    <source>
        <dbReference type="ARBA" id="ARBA00023306"/>
    </source>
</evidence>
<feature type="compositionally biased region" description="Low complexity" evidence="10">
    <location>
        <begin position="17"/>
        <end position="32"/>
    </location>
</feature>
<gene>
    <name evidence="13" type="ORF">FIBSPDRAFT_737030</name>
</gene>
<dbReference type="OrthoDB" id="428854at2759"/>
<comment type="similarity">
    <text evidence="2">Belongs to the acetyltransferase family. ECO subfamily.</text>
</comment>
<feature type="compositionally biased region" description="Polar residues" evidence="10">
    <location>
        <begin position="1"/>
        <end position="16"/>
    </location>
</feature>
<dbReference type="PANTHER" id="PTHR45884:SF2">
    <property type="entry name" value="N-ACETYLTRANSFERASE ECO"/>
    <property type="match status" value="1"/>
</dbReference>
<dbReference type="Pfam" id="PF13880">
    <property type="entry name" value="Acetyltransf_13"/>
    <property type="match status" value="1"/>
</dbReference>
<evidence type="ECO:0000256" key="1">
    <source>
        <dbReference type="ARBA" id="ARBA00004123"/>
    </source>
</evidence>
<evidence type="ECO:0000259" key="11">
    <source>
        <dbReference type="Pfam" id="PF13878"/>
    </source>
</evidence>
<keyword evidence="3" id="KW-0808">Transferase</keyword>
<keyword evidence="8" id="KW-0131">Cell cycle</keyword>
<keyword evidence="4" id="KW-0479">Metal-binding</keyword>
<protein>
    <recommendedName>
        <fullName evidence="14">N-acetyltransferase ECO1</fullName>
    </recommendedName>
</protein>
<evidence type="ECO:0000256" key="2">
    <source>
        <dbReference type="ARBA" id="ARBA00005816"/>
    </source>
</evidence>
<dbReference type="GO" id="GO:0008270">
    <property type="term" value="F:zinc ion binding"/>
    <property type="evidence" value="ECO:0007669"/>
    <property type="project" value="UniProtKB-KW"/>
</dbReference>
<evidence type="ECO:0000256" key="7">
    <source>
        <dbReference type="ARBA" id="ARBA00023242"/>
    </source>
</evidence>
<evidence type="ECO:0000256" key="5">
    <source>
        <dbReference type="ARBA" id="ARBA00022771"/>
    </source>
</evidence>
<accession>A0A166M3E4</accession>
<keyword evidence="9" id="KW-0012">Acyltransferase</keyword>
<dbReference type="PANTHER" id="PTHR45884">
    <property type="entry name" value="N-ACETYLTRANSFERASE ECO"/>
    <property type="match status" value="1"/>
</dbReference>
<evidence type="ECO:0008006" key="14">
    <source>
        <dbReference type="Google" id="ProtNLM"/>
    </source>
</evidence>
<keyword evidence="5" id="KW-0863">Zinc-finger</keyword>